<dbReference type="AlphaFoldDB" id="A0A0K0EQQ5"/>
<accession>A0A0K0EQQ5</accession>
<reference evidence="2" key="1">
    <citation type="submission" date="2015-08" db="UniProtKB">
        <authorList>
            <consortium name="WormBaseParasite"/>
        </authorList>
    </citation>
    <scope>IDENTIFICATION</scope>
</reference>
<protein>
    <submittedName>
        <fullName evidence="2">Lipoprotein</fullName>
    </submittedName>
</protein>
<dbReference type="WBParaSite" id="SSTP_0001178600.1">
    <property type="protein sequence ID" value="SSTP_0001178600.1"/>
    <property type="gene ID" value="SSTP_0001178600"/>
</dbReference>
<evidence type="ECO:0000313" key="1">
    <source>
        <dbReference type="Proteomes" id="UP000035681"/>
    </source>
</evidence>
<keyword evidence="1" id="KW-1185">Reference proteome</keyword>
<sequence>MSYSGTFVPFEGEELENSQYVFENLPPVESVYADVLLSDERISHNDVQKEILNSSFRVFDKNTLLSTNNDNTKIQISKAYTINLSSYKNVKQEKIYHLSAPWKGWSGTAKIVPKSKTYTITFLKFKKKTEKKKISLDDKLNFVSYQPRQVAYFY</sequence>
<dbReference type="Proteomes" id="UP000035681">
    <property type="component" value="Unplaced"/>
</dbReference>
<proteinExistence type="predicted"/>
<name>A0A0K0EQQ5_STRER</name>
<organism evidence="2">
    <name type="scientific">Strongyloides stercoralis</name>
    <name type="common">Threadworm</name>
    <dbReference type="NCBI Taxonomy" id="6248"/>
    <lineage>
        <taxon>Eukaryota</taxon>
        <taxon>Metazoa</taxon>
        <taxon>Ecdysozoa</taxon>
        <taxon>Nematoda</taxon>
        <taxon>Chromadorea</taxon>
        <taxon>Rhabditida</taxon>
        <taxon>Tylenchina</taxon>
        <taxon>Panagrolaimomorpha</taxon>
        <taxon>Strongyloidoidea</taxon>
        <taxon>Strongyloididae</taxon>
        <taxon>Strongyloides</taxon>
    </lineage>
</organism>
<dbReference type="WBParaSite" id="TCONS_00004588.p1">
    <property type="protein sequence ID" value="TCONS_00004588.p1"/>
    <property type="gene ID" value="XLOC_002272"/>
</dbReference>
<evidence type="ECO:0000313" key="2">
    <source>
        <dbReference type="WBParaSite" id="SSTP_0001178600.1"/>
    </source>
</evidence>